<dbReference type="InterPro" id="IPR036890">
    <property type="entry name" value="HATPase_C_sf"/>
</dbReference>
<dbReference type="InterPro" id="IPR005467">
    <property type="entry name" value="His_kinase_dom"/>
</dbReference>
<comment type="caution">
    <text evidence="8">The sequence shown here is derived from an EMBL/GenBank/DDBJ whole genome shotgun (WGS) entry which is preliminary data.</text>
</comment>
<evidence type="ECO:0000259" key="7">
    <source>
        <dbReference type="PROSITE" id="PS50109"/>
    </source>
</evidence>
<gene>
    <name evidence="8" type="ORF">ACFQ5N_00485</name>
</gene>
<evidence type="ECO:0000256" key="6">
    <source>
        <dbReference type="SAM" id="SignalP"/>
    </source>
</evidence>
<dbReference type="Pfam" id="PF00512">
    <property type="entry name" value="HisKA"/>
    <property type="match status" value="1"/>
</dbReference>
<dbReference type="SUPFAM" id="SSF55781">
    <property type="entry name" value="GAF domain-like"/>
    <property type="match status" value="1"/>
</dbReference>
<dbReference type="Gene3D" id="3.30.565.10">
    <property type="entry name" value="Histidine kinase-like ATPase, C-terminal domain"/>
    <property type="match status" value="1"/>
</dbReference>
<keyword evidence="5" id="KW-1133">Transmembrane helix</keyword>
<dbReference type="Pfam" id="PF07495">
    <property type="entry name" value="Y_Y_Y"/>
    <property type="match status" value="1"/>
</dbReference>
<dbReference type="InterPro" id="IPR004358">
    <property type="entry name" value="Sig_transdc_His_kin-like_C"/>
</dbReference>
<dbReference type="Gene3D" id="1.10.287.130">
    <property type="match status" value="1"/>
</dbReference>
<feature type="chain" id="PRO_5046361506" description="histidine kinase" evidence="6">
    <location>
        <begin position="28"/>
        <end position="1304"/>
    </location>
</feature>
<evidence type="ECO:0000313" key="9">
    <source>
        <dbReference type="Proteomes" id="UP001597241"/>
    </source>
</evidence>
<reference evidence="9" key="1">
    <citation type="journal article" date="2019" name="Int. J. Syst. Evol. Microbiol.">
        <title>The Global Catalogue of Microorganisms (GCM) 10K type strain sequencing project: providing services to taxonomists for standard genome sequencing and annotation.</title>
        <authorList>
            <consortium name="The Broad Institute Genomics Platform"/>
            <consortium name="The Broad Institute Genome Sequencing Center for Infectious Disease"/>
            <person name="Wu L."/>
            <person name="Ma J."/>
        </authorList>
    </citation>
    <scope>NUCLEOTIDE SEQUENCE [LARGE SCALE GENOMIC DNA]</scope>
    <source>
        <strain evidence="9">CCUG 62221</strain>
    </source>
</reference>
<organism evidence="8 9">
    <name type="scientific">Lutibacter holmesii</name>
    <dbReference type="NCBI Taxonomy" id="1137985"/>
    <lineage>
        <taxon>Bacteria</taxon>
        <taxon>Pseudomonadati</taxon>
        <taxon>Bacteroidota</taxon>
        <taxon>Flavobacteriia</taxon>
        <taxon>Flavobacteriales</taxon>
        <taxon>Flavobacteriaceae</taxon>
        <taxon>Lutibacter</taxon>
    </lineage>
</organism>
<keyword evidence="6" id="KW-0732">Signal</keyword>
<dbReference type="Pfam" id="PF02518">
    <property type="entry name" value="HATPase_c"/>
    <property type="match status" value="1"/>
</dbReference>
<feature type="signal peptide" evidence="6">
    <location>
        <begin position="1"/>
        <end position="27"/>
    </location>
</feature>
<dbReference type="InterPro" id="IPR003594">
    <property type="entry name" value="HATPase_dom"/>
</dbReference>
<dbReference type="RefSeq" id="WP_386806821.1">
    <property type="nucleotide sequence ID" value="NZ_JBHTMV010000001.1"/>
</dbReference>
<dbReference type="Pfam" id="PF07494">
    <property type="entry name" value="Reg_prop"/>
    <property type="match status" value="7"/>
</dbReference>
<dbReference type="Gene3D" id="3.30.450.40">
    <property type="match status" value="1"/>
</dbReference>
<evidence type="ECO:0000256" key="3">
    <source>
        <dbReference type="ARBA" id="ARBA00022553"/>
    </source>
</evidence>
<accession>A0ABW3WIQ8</accession>
<dbReference type="InterPro" id="IPR011110">
    <property type="entry name" value="Reg_prop"/>
</dbReference>
<dbReference type="InterPro" id="IPR015943">
    <property type="entry name" value="WD40/YVTN_repeat-like_dom_sf"/>
</dbReference>
<evidence type="ECO:0000313" key="8">
    <source>
        <dbReference type="EMBL" id="MFD1292295.1"/>
    </source>
</evidence>
<evidence type="ECO:0000256" key="5">
    <source>
        <dbReference type="SAM" id="Phobius"/>
    </source>
</evidence>
<dbReference type="EC" id="2.7.13.3" evidence="2"/>
<feature type="transmembrane region" description="Helical" evidence="5">
    <location>
        <begin position="808"/>
        <end position="828"/>
    </location>
</feature>
<dbReference type="Gene3D" id="2.130.10.10">
    <property type="entry name" value="YVTN repeat-like/Quinoprotein amine dehydrogenase"/>
    <property type="match status" value="3"/>
</dbReference>
<dbReference type="SMART" id="SM00387">
    <property type="entry name" value="HATPase_c"/>
    <property type="match status" value="1"/>
</dbReference>
<dbReference type="Proteomes" id="UP001597241">
    <property type="component" value="Unassembled WGS sequence"/>
</dbReference>
<evidence type="ECO:0000256" key="1">
    <source>
        <dbReference type="ARBA" id="ARBA00000085"/>
    </source>
</evidence>
<dbReference type="Gene3D" id="2.60.40.10">
    <property type="entry name" value="Immunoglobulins"/>
    <property type="match status" value="1"/>
</dbReference>
<evidence type="ECO:0000256" key="2">
    <source>
        <dbReference type="ARBA" id="ARBA00012438"/>
    </source>
</evidence>
<keyword evidence="5" id="KW-0812">Transmembrane</keyword>
<protein>
    <recommendedName>
        <fullName evidence="2">histidine kinase</fullName>
        <ecNumber evidence="2">2.7.13.3</ecNumber>
    </recommendedName>
</protein>
<comment type="catalytic activity">
    <reaction evidence="1">
        <text>ATP + protein L-histidine = ADP + protein N-phospho-L-histidine.</text>
        <dbReference type="EC" id="2.7.13.3"/>
    </reaction>
</comment>
<dbReference type="InterPro" id="IPR036097">
    <property type="entry name" value="HisK_dim/P_sf"/>
</dbReference>
<dbReference type="Pfam" id="PF13185">
    <property type="entry name" value="GAF_2"/>
    <property type="match status" value="1"/>
</dbReference>
<dbReference type="EMBL" id="JBHTMV010000001">
    <property type="protein sequence ID" value="MFD1292295.1"/>
    <property type="molecule type" value="Genomic_DNA"/>
</dbReference>
<dbReference type="CDD" id="cd00075">
    <property type="entry name" value="HATPase"/>
    <property type="match status" value="1"/>
</dbReference>
<dbReference type="SUPFAM" id="SSF55874">
    <property type="entry name" value="ATPase domain of HSP90 chaperone/DNA topoisomerase II/histidine kinase"/>
    <property type="match status" value="1"/>
</dbReference>
<dbReference type="PANTHER" id="PTHR43547">
    <property type="entry name" value="TWO-COMPONENT HISTIDINE KINASE"/>
    <property type="match status" value="1"/>
</dbReference>
<proteinExistence type="predicted"/>
<dbReference type="InterPro" id="IPR003661">
    <property type="entry name" value="HisK_dim/P_dom"/>
</dbReference>
<dbReference type="InterPro" id="IPR003018">
    <property type="entry name" value="GAF"/>
</dbReference>
<keyword evidence="5" id="KW-0472">Membrane</keyword>
<dbReference type="InterPro" id="IPR013783">
    <property type="entry name" value="Ig-like_fold"/>
</dbReference>
<dbReference type="SUPFAM" id="SSF47384">
    <property type="entry name" value="Homodimeric domain of signal transducing histidine kinase"/>
    <property type="match status" value="1"/>
</dbReference>
<sequence>MKFFNLTPHTFLLVVLSLFVFSNTMYAQYSSPKFDQLTIEDGLSQSSVFSILEDSRGFMWFGTRAGGLNKYDGYSFTVYKHNDNDSLSISDNEIRALQEDLDGNIWVGTRNNGINKFDYDTGEFHKYLNNKTDSLSLPSNLIHCIYTDVYNEMWIGTDKGLVYYSKELDKFLTYEKDDLSQTAVKTIITSSVDSLAWVGTKTGLYLLDVKNHKTLKHFKHDKNNKISLTKDYVSALQIDKKGRLWIGLYDGGLNRLDNINSGVFKKYQHKKSDKKSLASDVIRKIHVGKDGTIWIATKSGLDELVPSEQDKAKPLFIHHKKDHEDERSISANSLYSFYEDSKGDYWIGTYTDGVNYIYNGPVKFENYSTYDNNFKGINNNVINVFFINGAETWIGTKGGGLNLYNKNTGKYNYFKYNKNNPKGVLSDNIKSILIDSDSLFWVGASRGLSLFNKEKNEFTPIIKDIDAISLEEGMSGELWIGTNKELIKLNKSNLSFKRYTSNQNNSKSLSSNNVNKVFKDSKGRIWIATKTGLNKYNRAEDNFTQYTNDYVDTSSISHSNVTSICEDINGNIWFGTYDGLNKYDENKGNFIHYGELNGLPGNVISNILSDDKGNLWITSNDILAVFNPEEDNNGTCIRNYDKRDGLQKGEFRLNAAYKSISGDMYLGGNNGYNKFNPSHVVDNVNIPKVAITDFKLFNKSIVENEEDKELVLQFRNSKSICLNYKQSVFTISFVALSYSSPSKNQFAHKMEGFDADWNYIGNKREATYTNLPAGDYVFRVEASNNDGVWNKEGAQLKITILPPWWETLWFKAFILLLLIAIIVGGYFYKINELKRQKEVLGEKVLERTSELQKANTKLEDSNEEILIQKESILLQNKELENQKCKIEKAYNNIETLSKIGKEITMSLSVEEIVEIAYQSLQLMMNVPVFSIGIYDEQKNELVFKGTKQLGETIPEYSYKLEDLARISVWCFRNQCEVLINDFEKEHHKFVSEIKDPLGGKLPSSLICIPLNVKGKKIGVISVQSHKKHLYTVYHQNIIQNIGIYTAIALDNAEAYDKIENQALSLIEQKTALEETNATKDKFYSILAHDLKNPLGAMVGFLEILKVNFSEYSDEKRISLIDYAFKSATSIKDLINNLLQWSQAQKGTMPFNPEMVDLRAVVDAEISLLTSMAENKEIELQLSFKPKEIVLRADKNMLSTVMRNIVSNAIKFSFHKSNIKIDIEDIGEEIKFQVIDSGVGIPKSFVDKLFRIDLNYKREGTAKEKGTGMGLALCKEFVDVHKGEIWAESEEGKGCTISFIIPKNL</sequence>
<name>A0ABW3WIQ8_9FLAO</name>
<dbReference type="SMART" id="SM00065">
    <property type="entry name" value="GAF"/>
    <property type="match status" value="1"/>
</dbReference>
<keyword evidence="4" id="KW-0175">Coiled coil</keyword>
<dbReference type="PRINTS" id="PR00344">
    <property type="entry name" value="BCTRLSENSOR"/>
</dbReference>
<dbReference type="InterPro" id="IPR011123">
    <property type="entry name" value="Y_Y_Y"/>
</dbReference>
<dbReference type="SUPFAM" id="SSF63829">
    <property type="entry name" value="Calcium-dependent phosphotriesterase"/>
    <property type="match status" value="2"/>
</dbReference>
<dbReference type="InterPro" id="IPR029016">
    <property type="entry name" value="GAF-like_dom_sf"/>
</dbReference>
<dbReference type="PROSITE" id="PS50109">
    <property type="entry name" value="HIS_KIN"/>
    <property type="match status" value="1"/>
</dbReference>
<dbReference type="CDD" id="cd00082">
    <property type="entry name" value="HisKA"/>
    <property type="match status" value="1"/>
</dbReference>
<evidence type="ECO:0000256" key="4">
    <source>
        <dbReference type="SAM" id="Coils"/>
    </source>
</evidence>
<feature type="coiled-coil region" evidence="4">
    <location>
        <begin position="844"/>
        <end position="899"/>
    </location>
</feature>
<feature type="domain" description="Histidine kinase" evidence="7">
    <location>
        <begin position="1085"/>
        <end position="1304"/>
    </location>
</feature>
<dbReference type="SMART" id="SM00388">
    <property type="entry name" value="HisKA"/>
    <property type="match status" value="1"/>
</dbReference>
<dbReference type="PANTHER" id="PTHR43547:SF2">
    <property type="entry name" value="HYBRID SIGNAL TRANSDUCTION HISTIDINE KINASE C"/>
    <property type="match status" value="1"/>
</dbReference>
<keyword evidence="3" id="KW-0597">Phosphoprotein</keyword>
<keyword evidence="9" id="KW-1185">Reference proteome</keyword>